<proteinExistence type="predicted"/>
<comment type="caution">
    <text evidence="1">The sequence shown here is derived from an EMBL/GenBank/DDBJ whole genome shotgun (WGS) entry which is preliminary data.</text>
</comment>
<reference evidence="1" key="1">
    <citation type="journal article" date="2014" name="Int. J. Syst. Evol. Microbiol.">
        <title>Complete genome sequence of Corynebacterium casei LMG S-19264T (=DSM 44701T), isolated from a smear-ripened cheese.</title>
        <authorList>
            <consortium name="US DOE Joint Genome Institute (JGI-PGF)"/>
            <person name="Walter F."/>
            <person name="Albersmeier A."/>
            <person name="Kalinowski J."/>
            <person name="Ruckert C."/>
        </authorList>
    </citation>
    <scope>NUCLEOTIDE SEQUENCE</scope>
    <source>
        <strain evidence="1">CGMCC 1.12426</strain>
    </source>
</reference>
<protein>
    <submittedName>
        <fullName evidence="1">Uncharacterized protein</fullName>
    </submittedName>
</protein>
<dbReference type="OrthoDB" id="8338502at2"/>
<sequence>MSTTQQQLDQLANTVSDLGDDINDLQRSTSRDALVDADTGTHYQTAYTYFYVPKTLGGDNTSFSDDTGLGGFIRLGEYSDMEQAAYTGNTHSSYYPAQHLAAESGTGIYTNAAGGGKGILLACDGRVLVKAGEKLFINAAGEIGIESTNSTIKLKSGDNQNIDIIAGNATDNTKRGKVNITAKAYTRDVRGEEYTIVNSVSRKYYEAASYSIYHASSYKEVWSRTDTLHLGASYTYFFGFKLTTHVGASIAVLLAGAVEIAPVSKITLYGIKTDIGYWKIDFCAFKTEFKKGKIETNAISNYSSAVQVDTTATTARTEAVAAQTQATVANTNAVAAETGNVKAMIAFWEAKIASTAQV</sequence>
<name>A0A916WZZ1_9HYPH</name>
<gene>
    <name evidence="1" type="ORF">GCM10011316_17450</name>
</gene>
<organism evidence="1 2">
    <name type="scientific">Roseibium aquae</name>
    <dbReference type="NCBI Taxonomy" id="1323746"/>
    <lineage>
        <taxon>Bacteria</taxon>
        <taxon>Pseudomonadati</taxon>
        <taxon>Pseudomonadota</taxon>
        <taxon>Alphaproteobacteria</taxon>
        <taxon>Hyphomicrobiales</taxon>
        <taxon>Stappiaceae</taxon>
        <taxon>Roseibium</taxon>
    </lineage>
</organism>
<dbReference type="AlphaFoldDB" id="A0A916WZZ1"/>
<dbReference type="Proteomes" id="UP000605148">
    <property type="component" value="Unassembled WGS sequence"/>
</dbReference>
<evidence type="ECO:0000313" key="1">
    <source>
        <dbReference type="EMBL" id="GGB45853.1"/>
    </source>
</evidence>
<dbReference type="RefSeq" id="WP_150495543.1">
    <property type="nucleotide sequence ID" value="NZ_BMFA01000004.1"/>
</dbReference>
<reference evidence="1" key="2">
    <citation type="submission" date="2020-09" db="EMBL/GenBank/DDBJ databases">
        <authorList>
            <person name="Sun Q."/>
            <person name="Zhou Y."/>
        </authorList>
    </citation>
    <scope>NUCLEOTIDE SEQUENCE</scope>
    <source>
        <strain evidence="1">CGMCC 1.12426</strain>
    </source>
</reference>
<dbReference type="EMBL" id="BMFA01000004">
    <property type="protein sequence ID" value="GGB45853.1"/>
    <property type="molecule type" value="Genomic_DNA"/>
</dbReference>
<keyword evidence="2" id="KW-1185">Reference proteome</keyword>
<accession>A0A916WZZ1</accession>
<evidence type="ECO:0000313" key="2">
    <source>
        <dbReference type="Proteomes" id="UP000605148"/>
    </source>
</evidence>